<feature type="binding site" evidence="6">
    <location>
        <position position="448"/>
    </location>
    <ligand>
        <name>S-adenosyl-L-methionine</name>
        <dbReference type="ChEBI" id="CHEBI:59789"/>
    </ligand>
</feature>
<dbReference type="Pfam" id="PF17125">
    <property type="entry name" value="Methyltr_RsmF_N"/>
    <property type="match status" value="1"/>
</dbReference>
<keyword evidence="1" id="KW-0963">Cytoplasm</keyword>
<dbReference type="AlphaFoldDB" id="A0AAW2H812"/>
<reference evidence="9" key="1">
    <citation type="journal article" date="2024" name="Gigascience">
        <title>Chromosome-level genome of the poultry shaft louse Menopon gallinae provides insight into the host-switching and adaptive evolution of parasitic lice.</title>
        <authorList>
            <person name="Xu Y."/>
            <person name="Ma L."/>
            <person name="Liu S."/>
            <person name="Liang Y."/>
            <person name="Liu Q."/>
            <person name="He Z."/>
            <person name="Tian L."/>
            <person name="Duan Y."/>
            <person name="Cai W."/>
            <person name="Li H."/>
            <person name="Song F."/>
        </authorList>
    </citation>
    <scope>NUCLEOTIDE SEQUENCE</scope>
    <source>
        <strain evidence="9">Cailab_2023a</strain>
    </source>
</reference>
<dbReference type="EMBL" id="JARGDH010000006">
    <property type="protein sequence ID" value="KAL0265898.1"/>
    <property type="molecule type" value="Genomic_DNA"/>
</dbReference>
<dbReference type="GO" id="GO:0070475">
    <property type="term" value="P:rRNA base methylation"/>
    <property type="evidence" value="ECO:0007669"/>
    <property type="project" value="TreeGrafter"/>
</dbReference>
<feature type="domain" description="SAM-dependent MTase RsmB/NOP-type" evidence="8">
    <location>
        <begin position="333"/>
        <end position="612"/>
    </location>
</feature>
<dbReference type="InterPro" id="IPR029063">
    <property type="entry name" value="SAM-dependent_MTases_sf"/>
</dbReference>
<evidence type="ECO:0000256" key="3">
    <source>
        <dbReference type="ARBA" id="ARBA00022679"/>
    </source>
</evidence>
<comment type="caution">
    <text evidence="6">Lacks conserved residue(s) required for the propagation of feature annotation.</text>
</comment>
<dbReference type="InterPro" id="IPR011023">
    <property type="entry name" value="Nop2p"/>
</dbReference>
<dbReference type="NCBIfam" id="TIGR00446">
    <property type="entry name" value="nop2p"/>
    <property type="match status" value="1"/>
</dbReference>
<dbReference type="Pfam" id="PF01189">
    <property type="entry name" value="Methyltr_RsmB-F"/>
    <property type="match status" value="1"/>
</dbReference>
<comment type="similarity">
    <text evidence="6">Belongs to the class I-like SAM-binding methyltransferase superfamily. RsmB/NOP family.</text>
</comment>
<dbReference type="GO" id="GO:0009383">
    <property type="term" value="F:rRNA (cytosine-C5-)-methyltransferase activity"/>
    <property type="evidence" value="ECO:0007669"/>
    <property type="project" value="TreeGrafter"/>
</dbReference>
<dbReference type="GO" id="GO:0005730">
    <property type="term" value="C:nucleolus"/>
    <property type="evidence" value="ECO:0007669"/>
    <property type="project" value="TreeGrafter"/>
</dbReference>
<dbReference type="Gene3D" id="3.40.50.150">
    <property type="entry name" value="Vaccinia Virus protein VP39"/>
    <property type="match status" value="1"/>
</dbReference>
<evidence type="ECO:0000256" key="7">
    <source>
        <dbReference type="SAM" id="SignalP"/>
    </source>
</evidence>
<dbReference type="PANTHER" id="PTHR22807:SF30">
    <property type="entry name" value="28S RRNA (CYTOSINE(4447)-C(5))-METHYLTRANSFERASE-RELATED"/>
    <property type="match status" value="1"/>
</dbReference>
<dbReference type="InterPro" id="IPR023267">
    <property type="entry name" value="RCMT"/>
</dbReference>
<feature type="chain" id="PRO_5043531196" description="SAM-dependent MTase RsmB/NOP-type domain-containing protein" evidence="7">
    <location>
        <begin position="17"/>
        <end position="615"/>
    </location>
</feature>
<evidence type="ECO:0000256" key="6">
    <source>
        <dbReference type="PROSITE-ProRule" id="PRU01023"/>
    </source>
</evidence>
<evidence type="ECO:0000259" key="8">
    <source>
        <dbReference type="PROSITE" id="PS51686"/>
    </source>
</evidence>
<keyword evidence="4 6" id="KW-0949">S-adenosyl-L-methionine</keyword>
<keyword evidence="3 6" id="KW-0808">Transferase</keyword>
<evidence type="ECO:0000313" key="9">
    <source>
        <dbReference type="EMBL" id="KAL0265898.1"/>
    </source>
</evidence>
<comment type="caution">
    <text evidence="9">The sequence shown here is derived from an EMBL/GenBank/DDBJ whole genome shotgun (WGS) entry which is preliminary data.</text>
</comment>
<dbReference type="SUPFAM" id="SSF53335">
    <property type="entry name" value="S-adenosyl-L-methionine-dependent methyltransferases"/>
    <property type="match status" value="1"/>
</dbReference>
<evidence type="ECO:0000256" key="4">
    <source>
        <dbReference type="ARBA" id="ARBA00022691"/>
    </source>
</evidence>
<dbReference type="PANTHER" id="PTHR22807">
    <property type="entry name" value="NOP2 YEAST -RELATED NOL1/NOP2/FMU SUN DOMAIN-CONTAINING"/>
    <property type="match status" value="1"/>
</dbReference>
<keyword evidence="2 6" id="KW-0489">Methyltransferase</keyword>
<dbReference type="PROSITE" id="PS51686">
    <property type="entry name" value="SAM_MT_RSMB_NOP"/>
    <property type="match status" value="1"/>
</dbReference>
<sequence>MDMLIALCLVSHLVLAIPSDRINIAGVSRPLLIVELYRRAYLLKYGVELNPMHDEVNESVAKEYVGKLLGSIKDVTMNICVPHAQKGNVLRAKKYDAVYGHGTAASVVSIVREKTRARTPKRRALGCCPFMKCDRSRALLACFGICATLTVYGTTSALCSLADAGAALEDLCSFTGNTENAVQNITMGANTITDIIGATDASNDIIGAADASNDIIITNPVTQDICQYKFEMIDYVVNRNIEAAGTVDAAAAGKSAEDAGAAIAQVTKDVGIALAGTFGIRPECPHARPAPAQSGSFPFLRCSSPCAMSLDSYNEFLREKIEQMFNREEAAAYAAESDKPRPTVIRVNTLLKHPKELATLLGARGVELESLAWCDHAFVAYGARVPIGATPEYLAGYYAIQGASSLLPVLALDVRPGQTVLDMCAAPGGKAAFIGTLLRNTGTLFCVDVSKERAKALRGNLQRQGIAAITICEDARKVVLQKMDRVLLDAPCLGTGIVSRDQSVKVTKDEKELRRTACLQKELLLKAWNMLKEGGVLVYSTCSILVEENEEVVEYLCGKVSNVKILEGPPIGKKGFVSYRGKFFNKDMANCRRLYPHVYNMDGFFVAKMTKTRPR</sequence>
<dbReference type="InterPro" id="IPR031341">
    <property type="entry name" value="Methyltr_RsmF_N"/>
</dbReference>
<evidence type="ECO:0000256" key="5">
    <source>
        <dbReference type="ARBA" id="ARBA00022884"/>
    </source>
</evidence>
<name>A0AAW2H812_9NEOP</name>
<protein>
    <recommendedName>
        <fullName evidence="8">SAM-dependent MTase RsmB/NOP-type domain-containing protein</fullName>
    </recommendedName>
</protein>
<dbReference type="GO" id="GO:0003723">
    <property type="term" value="F:RNA binding"/>
    <property type="evidence" value="ECO:0007669"/>
    <property type="project" value="UniProtKB-UniRule"/>
</dbReference>
<dbReference type="InterPro" id="IPR001678">
    <property type="entry name" value="MeTrfase_RsmB-F_NOP2_dom"/>
</dbReference>
<organism evidence="9">
    <name type="scientific">Menopon gallinae</name>
    <name type="common">poultry shaft louse</name>
    <dbReference type="NCBI Taxonomy" id="328185"/>
    <lineage>
        <taxon>Eukaryota</taxon>
        <taxon>Metazoa</taxon>
        <taxon>Ecdysozoa</taxon>
        <taxon>Arthropoda</taxon>
        <taxon>Hexapoda</taxon>
        <taxon>Insecta</taxon>
        <taxon>Pterygota</taxon>
        <taxon>Neoptera</taxon>
        <taxon>Paraneoptera</taxon>
        <taxon>Psocodea</taxon>
        <taxon>Troctomorpha</taxon>
        <taxon>Phthiraptera</taxon>
        <taxon>Amblycera</taxon>
        <taxon>Menoponidae</taxon>
        <taxon>Menopon</taxon>
    </lineage>
</organism>
<feature type="active site" description="Nucleophile" evidence="6">
    <location>
        <position position="542"/>
    </location>
</feature>
<proteinExistence type="inferred from homology"/>
<feature type="signal peptide" evidence="7">
    <location>
        <begin position="1"/>
        <end position="16"/>
    </location>
</feature>
<accession>A0AAW2H812</accession>
<dbReference type="PRINTS" id="PR02008">
    <property type="entry name" value="RCMTFAMILY"/>
</dbReference>
<dbReference type="InterPro" id="IPR049560">
    <property type="entry name" value="MeTrfase_RsmB-F_NOP2_cat"/>
</dbReference>
<evidence type="ECO:0000256" key="2">
    <source>
        <dbReference type="ARBA" id="ARBA00022603"/>
    </source>
</evidence>
<gene>
    <name evidence="9" type="ORF">PYX00_011615</name>
</gene>
<feature type="binding site" evidence="6">
    <location>
        <begin position="424"/>
        <end position="430"/>
    </location>
    <ligand>
        <name>S-adenosyl-L-methionine</name>
        <dbReference type="ChEBI" id="CHEBI:59789"/>
    </ligand>
</feature>
<feature type="binding site" evidence="6">
    <location>
        <position position="489"/>
    </location>
    <ligand>
        <name>S-adenosyl-L-methionine</name>
        <dbReference type="ChEBI" id="CHEBI:59789"/>
    </ligand>
</feature>
<keyword evidence="5 6" id="KW-0694">RNA-binding</keyword>
<evidence type="ECO:0000256" key="1">
    <source>
        <dbReference type="ARBA" id="ARBA00022490"/>
    </source>
</evidence>
<dbReference type="GO" id="GO:0000470">
    <property type="term" value="P:maturation of LSU-rRNA"/>
    <property type="evidence" value="ECO:0007669"/>
    <property type="project" value="TreeGrafter"/>
</dbReference>
<keyword evidence="7" id="KW-0732">Signal</keyword>
<dbReference type="Gene3D" id="3.30.70.1170">
    <property type="entry name" value="Sun protein, domain 3"/>
    <property type="match status" value="1"/>
</dbReference>